<comment type="caution">
    <text evidence="1">The sequence shown here is derived from an EMBL/GenBank/DDBJ whole genome shotgun (WGS) entry which is preliminary data.</text>
</comment>
<evidence type="ECO:0008006" key="3">
    <source>
        <dbReference type="Google" id="ProtNLM"/>
    </source>
</evidence>
<dbReference type="SUPFAM" id="SSF52540">
    <property type="entry name" value="P-loop containing nucleoside triphosphate hydrolases"/>
    <property type="match status" value="1"/>
</dbReference>
<protein>
    <recommendedName>
        <fullName evidence="3">AAA domain-containing protein</fullName>
    </recommendedName>
</protein>
<proteinExistence type="predicted"/>
<dbReference type="Proteomes" id="UP001500363">
    <property type="component" value="Unassembled WGS sequence"/>
</dbReference>
<name>A0ABP4MSI9_9ACTN</name>
<sequence length="141" mass="15387">MLLVLTGSSGSGKTTLAHALGDRLDGLAVHDHDEIGVPDDADARWRHRTTEDWIGRALDYQDRGLDLLLTGQSPLGEILAAPSAPLLKGIAVCLIHVADDERRRRLERRDDGRWSPAVLDAFVGWSSWHRGHAADLVTGPT</sequence>
<dbReference type="RefSeq" id="WP_344180583.1">
    <property type="nucleotide sequence ID" value="NZ_BAAANC010000003.1"/>
</dbReference>
<accession>A0ABP4MSI9</accession>
<dbReference type="Gene3D" id="3.40.50.300">
    <property type="entry name" value="P-loop containing nucleotide triphosphate hydrolases"/>
    <property type="match status" value="1"/>
</dbReference>
<dbReference type="InterPro" id="IPR027417">
    <property type="entry name" value="P-loop_NTPase"/>
</dbReference>
<gene>
    <name evidence="1" type="ORF">GCM10009741_62330</name>
</gene>
<evidence type="ECO:0000313" key="1">
    <source>
        <dbReference type="EMBL" id="GAA1549690.1"/>
    </source>
</evidence>
<evidence type="ECO:0000313" key="2">
    <source>
        <dbReference type="Proteomes" id="UP001500363"/>
    </source>
</evidence>
<reference evidence="2" key="1">
    <citation type="journal article" date="2019" name="Int. J. Syst. Evol. Microbiol.">
        <title>The Global Catalogue of Microorganisms (GCM) 10K type strain sequencing project: providing services to taxonomists for standard genome sequencing and annotation.</title>
        <authorList>
            <consortium name="The Broad Institute Genomics Platform"/>
            <consortium name="The Broad Institute Genome Sequencing Center for Infectious Disease"/>
            <person name="Wu L."/>
            <person name="Ma J."/>
        </authorList>
    </citation>
    <scope>NUCLEOTIDE SEQUENCE [LARGE SCALE GENOMIC DNA]</scope>
    <source>
        <strain evidence="2">JCM 14303</strain>
    </source>
</reference>
<dbReference type="EMBL" id="BAAANC010000003">
    <property type="protein sequence ID" value="GAA1549690.1"/>
    <property type="molecule type" value="Genomic_DNA"/>
</dbReference>
<keyword evidence="2" id="KW-1185">Reference proteome</keyword>
<organism evidence="1 2">
    <name type="scientific">Kribbella lupini</name>
    <dbReference type="NCBI Taxonomy" id="291602"/>
    <lineage>
        <taxon>Bacteria</taxon>
        <taxon>Bacillati</taxon>
        <taxon>Actinomycetota</taxon>
        <taxon>Actinomycetes</taxon>
        <taxon>Propionibacteriales</taxon>
        <taxon>Kribbellaceae</taxon>
        <taxon>Kribbella</taxon>
    </lineage>
</organism>